<keyword evidence="3" id="KW-1185">Reference proteome</keyword>
<sequence>MGKKRGDPSRQVSTLPGHPATPSHSQPQFANNLVSEPSRFMAPPQGDLATMMEFMEAMTARITAIEGQIAALSLAVHKWNSKSIETHEEQADNSLISHSTSNPWKPQYVKMEFPVFDVTYNMVGLGSGHPARGPARPVDRPGPLLCRTGTGPVLGSGSGSGLGPEGRVGPGSGLKFGEPAGSGPGPGQIDFF</sequence>
<protein>
    <submittedName>
        <fullName evidence="2">Uncharacterized protein</fullName>
    </submittedName>
</protein>
<dbReference type="Proteomes" id="UP001152484">
    <property type="component" value="Unassembled WGS sequence"/>
</dbReference>
<evidence type="ECO:0000256" key="1">
    <source>
        <dbReference type="SAM" id="MobiDB-lite"/>
    </source>
</evidence>
<organism evidence="2 3">
    <name type="scientific">Cuscuta europaea</name>
    <name type="common">European dodder</name>
    <dbReference type="NCBI Taxonomy" id="41803"/>
    <lineage>
        <taxon>Eukaryota</taxon>
        <taxon>Viridiplantae</taxon>
        <taxon>Streptophyta</taxon>
        <taxon>Embryophyta</taxon>
        <taxon>Tracheophyta</taxon>
        <taxon>Spermatophyta</taxon>
        <taxon>Magnoliopsida</taxon>
        <taxon>eudicotyledons</taxon>
        <taxon>Gunneridae</taxon>
        <taxon>Pentapetalae</taxon>
        <taxon>asterids</taxon>
        <taxon>lamiids</taxon>
        <taxon>Solanales</taxon>
        <taxon>Convolvulaceae</taxon>
        <taxon>Cuscuteae</taxon>
        <taxon>Cuscuta</taxon>
        <taxon>Cuscuta subgen. Cuscuta</taxon>
    </lineage>
</organism>
<evidence type="ECO:0000313" key="2">
    <source>
        <dbReference type="EMBL" id="CAH9072559.1"/>
    </source>
</evidence>
<accession>A0A9P1E147</accession>
<proteinExistence type="predicted"/>
<name>A0A9P1E147_CUSEU</name>
<gene>
    <name evidence="2" type="ORF">CEURO_LOCUS4398</name>
</gene>
<dbReference type="AlphaFoldDB" id="A0A9P1E147"/>
<dbReference type="EMBL" id="CAMAPE010000008">
    <property type="protein sequence ID" value="CAH9072559.1"/>
    <property type="molecule type" value="Genomic_DNA"/>
</dbReference>
<feature type="compositionally biased region" description="Gly residues" evidence="1">
    <location>
        <begin position="152"/>
        <end position="186"/>
    </location>
</feature>
<reference evidence="2" key="1">
    <citation type="submission" date="2022-07" db="EMBL/GenBank/DDBJ databases">
        <authorList>
            <person name="Macas J."/>
            <person name="Novak P."/>
            <person name="Neumann P."/>
        </authorList>
    </citation>
    <scope>NUCLEOTIDE SEQUENCE</scope>
</reference>
<feature type="region of interest" description="Disordered" evidence="1">
    <location>
        <begin position="1"/>
        <end position="30"/>
    </location>
</feature>
<comment type="caution">
    <text evidence="2">The sequence shown here is derived from an EMBL/GenBank/DDBJ whole genome shotgun (WGS) entry which is preliminary data.</text>
</comment>
<evidence type="ECO:0000313" key="3">
    <source>
        <dbReference type="Proteomes" id="UP001152484"/>
    </source>
</evidence>
<feature type="region of interest" description="Disordered" evidence="1">
    <location>
        <begin position="150"/>
        <end position="192"/>
    </location>
</feature>